<keyword evidence="7" id="KW-1185">Reference proteome</keyword>
<evidence type="ECO:0000259" key="4">
    <source>
        <dbReference type="Pfam" id="PF00588"/>
    </source>
</evidence>
<evidence type="ECO:0000259" key="5">
    <source>
        <dbReference type="Pfam" id="PF22435"/>
    </source>
</evidence>
<dbReference type="AlphaFoldDB" id="A0A9J6PCQ6"/>
<evidence type="ECO:0000313" key="6">
    <source>
        <dbReference type="EMBL" id="MCM1992464.1"/>
    </source>
</evidence>
<dbReference type="PANTHER" id="PTHR43191">
    <property type="entry name" value="RRNA METHYLTRANSFERASE 3"/>
    <property type="match status" value="1"/>
</dbReference>
<gene>
    <name evidence="6" type="ORF">KDK92_22350</name>
</gene>
<dbReference type="PANTHER" id="PTHR43191:SF2">
    <property type="entry name" value="RRNA METHYLTRANSFERASE 3, MITOCHONDRIAL"/>
    <property type="match status" value="1"/>
</dbReference>
<dbReference type="InterPro" id="IPR029028">
    <property type="entry name" value="Alpha/beta_knot_MTases"/>
</dbReference>
<dbReference type="SUPFAM" id="SSF75217">
    <property type="entry name" value="alpha/beta knot"/>
    <property type="match status" value="1"/>
</dbReference>
<evidence type="ECO:0000256" key="3">
    <source>
        <dbReference type="ARBA" id="ARBA00022679"/>
    </source>
</evidence>
<evidence type="ECO:0000313" key="7">
    <source>
        <dbReference type="Proteomes" id="UP001056429"/>
    </source>
</evidence>
<dbReference type="InterPro" id="IPR053888">
    <property type="entry name" value="MRM3-like_sub_bind"/>
</dbReference>
<keyword evidence="3" id="KW-0808">Transferase</keyword>
<dbReference type="GO" id="GO:0003723">
    <property type="term" value="F:RNA binding"/>
    <property type="evidence" value="ECO:0007669"/>
    <property type="project" value="InterPro"/>
</dbReference>
<dbReference type="Proteomes" id="UP001056429">
    <property type="component" value="Unassembled WGS sequence"/>
</dbReference>
<dbReference type="InterPro" id="IPR051259">
    <property type="entry name" value="rRNA_Methyltransferase"/>
</dbReference>
<protein>
    <submittedName>
        <fullName evidence="6">RNA methyltransferase</fullName>
    </submittedName>
</protein>
<dbReference type="InterPro" id="IPR029026">
    <property type="entry name" value="tRNA_m1G_MTases_N"/>
</dbReference>
<dbReference type="GO" id="GO:0006396">
    <property type="term" value="P:RNA processing"/>
    <property type="evidence" value="ECO:0007669"/>
    <property type="project" value="InterPro"/>
</dbReference>
<dbReference type="Pfam" id="PF22435">
    <property type="entry name" value="MRM3-like_sub_bind"/>
    <property type="match status" value="1"/>
</dbReference>
<dbReference type="Pfam" id="PF00588">
    <property type="entry name" value="SpoU_methylase"/>
    <property type="match status" value="1"/>
</dbReference>
<organism evidence="6 7">
    <name type="scientific">Oceanirhabdus seepicola</name>
    <dbReference type="NCBI Taxonomy" id="2828781"/>
    <lineage>
        <taxon>Bacteria</taxon>
        <taxon>Bacillati</taxon>
        <taxon>Bacillota</taxon>
        <taxon>Clostridia</taxon>
        <taxon>Eubacteriales</taxon>
        <taxon>Clostridiaceae</taxon>
        <taxon>Oceanirhabdus</taxon>
    </lineage>
</organism>
<evidence type="ECO:0000256" key="2">
    <source>
        <dbReference type="ARBA" id="ARBA00022603"/>
    </source>
</evidence>
<dbReference type="GO" id="GO:0032259">
    <property type="term" value="P:methylation"/>
    <property type="evidence" value="ECO:0007669"/>
    <property type="project" value="UniProtKB-KW"/>
</dbReference>
<dbReference type="EMBL" id="JAGSOJ010000006">
    <property type="protein sequence ID" value="MCM1992464.1"/>
    <property type="molecule type" value="Genomic_DNA"/>
</dbReference>
<keyword evidence="2 6" id="KW-0489">Methyltransferase</keyword>
<comment type="caution">
    <text evidence="6">The sequence shown here is derived from an EMBL/GenBank/DDBJ whole genome shotgun (WGS) entry which is preliminary data.</text>
</comment>
<dbReference type="Gene3D" id="3.30.1330.30">
    <property type="match status" value="1"/>
</dbReference>
<reference evidence="6" key="1">
    <citation type="journal article" date="2021" name="mSystems">
        <title>Bacteria and Archaea Synergistically Convert Glycine Betaine to Biogenic Methane in the Formosa Cold Seep of the South China Sea.</title>
        <authorList>
            <person name="Li L."/>
            <person name="Zhang W."/>
            <person name="Zhang S."/>
            <person name="Song L."/>
            <person name="Sun Q."/>
            <person name="Zhang H."/>
            <person name="Xiang H."/>
            <person name="Dong X."/>
        </authorList>
    </citation>
    <scope>NUCLEOTIDE SEQUENCE</scope>
    <source>
        <strain evidence="6">ZWT</strain>
    </source>
</reference>
<dbReference type="RefSeq" id="WP_250861629.1">
    <property type="nucleotide sequence ID" value="NZ_JAGSOJ010000006.1"/>
</dbReference>
<feature type="domain" description="MRM3-like substrate binding" evidence="5">
    <location>
        <begin position="9"/>
        <end position="97"/>
    </location>
</feature>
<sequence>MNIIESKNNNKIKELKKLKDRKWRKKTGEFLVEGYRFVHEAWNSEFHIETIIINVDNKDKYEDFKMKHNISVEEEIYVSEVIYKEVAQTQNSQGIIAVVKNKSIEHNIEDGLYVLLDRLQDPGNVGTIIRTSHAAGVKGIVLTKGCVDIYNDKVLRSTMGSIFKIPIIEDSNLEFTRKLKESGFKFVVSSLEESEDFYDCYLKGNTVIAVGNEGNGLSEEIYSLQDVKVKIPMPGGAESLNAGVAASIMIYECVRQKNCD</sequence>
<dbReference type="GO" id="GO:0008173">
    <property type="term" value="F:RNA methyltransferase activity"/>
    <property type="evidence" value="ECO:0007669"/>
    <property type="project" value="InterPro"/>
</dbReference>
<dbReference type="Gene3D" id="3.40.1280.10">
    <property type="match status" value="1"/>
</dbReference>
<feature type="domain" description="tRNA/rRNA methyltransferase SpoU type" evidence="4">
    <location>
        <begin position="112"/>
        <end position="251"/>
    </location>
</feature>
<dbReference type="InterPro" id="IPR001537">
    <property type="entry name" value="SpoU_MeTrfase"/>
</dbReference>
<name>A0A9J6PCQ6_9CLOT</name>
<accession>A0A9J6PCQ6</accession>
<comment type="similarity">
    <text evidence="1">Belongs to the class IV-like SAM-binding methyltransferase superfamily. RNA methyltransferase TrmH family.</text>
</comment>
<evidence type="ECO:0000256" key="1">
    <source>
        <dbReference type="ARBA" id="ARBA00007228"/>
    </source>
</evidence>
<dbReference type="SUPFAM" id="SSF55315">
    <property type="entry name" value="L30e-like"/>
    <property type="match status" value="1"/>
</dbReference>
<dbReference type="CDD" id="cd18095">
    <property type="entry name" value="SpoU-like_rRNA-MTase"/>
    <property type="match status" value="1"/>
</dbReference>
<proteinExistence type="inferred from homology"/>
<reference evidence="6" key="2">
    <citation type="submission" date="2021-04" db="EMBL/GenBank/DDBJ databases">
        <authorList>
            <person name="Dong X."/>
        </authorList>
    </citation>
    <scope>NUCLEOTIDE SEQUENCE</scope>
    <source>
        <strain evidence="6">ZWT</strain>
    </source>
</reference>
<dbReference type="InterPro" id="IPR029064">
    <property type="entry name" value="Ribosomal_eL30-like_sf"/>
</dbReference>